<evidence type="ECO:0000256" key="2">
    <source>
        <dbReference type="ARBA" id="ARBA00022964"/>
    </source>
</evidence>
<evidence type="ECO:0000259" key="4">
    <source>
        <dbReference type="SMART" id="SM00702"/>
    </source>
</evidence>
<feature type="domain" description="Prolyl 4-hydroxylase alpha subunit" evidence="4">
    <location>
        <begin position="10"/>
        <end position="174"/>
    </location>
</feature>
<dbReference type="InterPro" id="IPR044862">
    <property type="entry name" value="Pro_4_hyd_alph_FE2OG_OXY"/>
</dbReference>
<dbReference type="GO" id="GO:0031418">
    <property type="term" value="F:L-ascorbic acid binding"/>
    <property type="evidence" value="ECO:0007669"/>
    <property type="project" value="InterPro"/>
</dbReference>
<protein>
    <submittedName>
        <fullName evidence="5">Oxoglutarate/iron-dependent dioxygenase</fullName>
    </submittedName>
</protein>
<name>A0A6J7WJM1_9CAUD</name>
<evidence type="ECO:0000313" key="5">
    <source>
        <dbReference type="EMBL" id="CAB5218279.1"/>
    </source>
</evidence>
<keyword evidence="3" id="KW-0560">Oxidoreductase</keyword>
<gene>
    <name evidence="5" type="ORF">UFOVP204_161</name>
</gene>
<dbReference type="GO" id="GO:0051213">
    <property type="term" value="F:dioxygenase activity"/>
    <property type="evidence" value="ECO:0007669"/>
    <property type="project" value="UniProtKB-KW"/>
</dbReference>
<evidence type="ECO:0000256" key="1">
    <source>
        <dbReference type="ARBA" id="ARBA00001961"/>
    </source>
</evidence>
<organism evidence="5">
    <name type="scientific">uncultured Caudovirales phage</name>
    <dbReference type="NCBI Taxonomy" id="2100421"/>
    <lineage>
        <taxon>Viruses</taxon>
        <taxon>Duplodnaviria</taxon>
        <taxon>Heunggongvirae</taxon>
        <taxon>Uroviricota</taxon>
        <taxon>Caudoviricetes</taxon>
        <taxon>Peduoviridae</taxon>
        <taxon>Maltschvirus</taxon>
        <taxon>Maltschvirus maltsch</taxon>
    </lineage>
</organism>
<dbReference type="EMBL" id="LR798257">
    <property type="protein sequence ID" value="CAB5218279.1"/>
    <property type="molecule type" value="Genomic_DNA"/>
</dbReference>
<proteinExistence type="predicted"/>
<reference evidence="5" key="1">
    <citation type="submission" date="2020-05" db="EMBL/GenBank/DDBJ databases">
        <authorList>
            <person name="Chiriac C."/>
            <person name="Salcher M."/>
            <person name="Ghai R."/>
            <person name="Kavagutti S V."/>
        </authorList>
    </citation>
    <scope>NUCLEOTIDE SEQUENCE</scope>
</reference>
<accession>A0A6J7WJM1</accession>
<dbReference type="GO" id="GO:0016705">
    <property type="term" value="F:oxidoreductase activity, acting on paired donors, with incorporation or reduction of molecular oxygen"/>
    <property type="evidence" value="ECO:0007669"/>
    <property type="project" value="InterPro"/>
</dbReference>
<comment type="cofactor">
    <cofactor evidence="1">
        <name>L-ascorbate</name>
        <dbReference type="ChEBI" id="CHEBI:38290"/>
    </cofactor>
</comment>
<evidence type="ECO:0000256" key="3">
    <source>
        <dbReference type="ARBA" id="ARBA00023002"/>
    </source>
</evidence>
<keyword evidence="2 5" id="KW-0223">Dioxygenase</keyword>
<dbReference type="InterPro" id="IPR006620">
    <property type="entry name" value="Pro_4_hyd_alph"/>
</dbReference>
<dbReference type="SMART" id="SM00702">
    <property type="entry name" value="P4Hc"/>
    <property type="match status" value="1"/>
</dbReference>
<dbReference type="Gene3D" id="2.60.120.620">
    <property type="entry name" value="q2cbj1_9rhob like domain"/>
    <property type="match status" value="1"/>
</dbReference>
<dbReference type="Pfam" id="PF13640">
    <property type="entry name" value="2OG-FeII_Oxy_3"/>
    <property type="match status" value="1"/>
</dbReference>
<sequence length="268" mass="31041">MKIENKIAYPNIDHIEHFKLDENIWVIPDFFKQVEVKRAMAEIAMYEDADATHESPSMTPHYPVKEGYQLGKRINALFDNKYNVVTSGAYSHLNVGHEHKIHWDSMNGATHLQWGAVVYINDDYEGGEIYYPELDLVYKPKSGDVVLHPADYVYRHGVKEVKVKNRYFFAIFIYCKDGEYTVPEYSPNEAKTEINKIKLERGCSRCGYNKNPDSLVFYSSNLYLQTELEPIESDGKKYDQSKLMNDIDKTEILCLNCETEQKSGYTAD</sequence>
<dbReference type="GO" id="GO:0005506">
    <property type="term" value="F:iron ion binding"/>
    <property type="evidence" value="ECO:0007669"/>
    <property type="project" value="InterPro"/>
</dbReference>